<gene>
    <name evidence="2" type="ORF">SAMN04488056_103173</name>
</gene>
<protein>
    <submittedName>
        <fullName evidence="2">Uncharacterized protein</fullName>
    </submittedName>
</protein>
<feature type="region of interest" description="Disordered" evidence="1">
    <location>
        <begin position="201"/>
        <end position="222"/>
    </location>
</feature>
<dbReference type="EMBL" id="FOVR01000003">
    <property type="protein sequence ID" value="SFO10516.1"/>
    <property type="molecule type" value="Genomic_DNA"/>
</dbReference>
<dbReference type="STRING" id="655353.SAMN04488056_103173"/>
<organism evidence="2 3">
    <name type="scientific">Cohaesibacter marisflavi</name>
    <dbReference type="NCBI Taxonomy" id="655353"/>
    <lineage>
        <taxon>Bacteria</taxon>
        <taxon>Pseudomonadati</taxon>
        <taxon>Pseudomonadota</taxon>
        <taxon>Alphaproteobacteria</taxon>
        <taxon>Hyphomicrobiales</taxon>
        <taxon>Cohaesibacteraceae</taxon>
    </lineage>
</organism>
<dbReference type="RefSeq" id="WP_090070752.1">
    <property type="nucleotide sequence ID" value="NZ_FOVR01000003.1"/>
</dbReference>
<keyword evidence="3" id="KW-1185">Reference proteome</keyword>
<evidence type="ECO:0000256" key="1">
    <source>
        <dbReference type="SAM" id="MobiDB-lite"/>
    </source>
</evidence>
<dbReference type="OrthoDB" id="7835439at2"/>
<name>A0A1I5EGT4_9HYPH</name>
<proteinExistence type="predicted"/>
<evidence type="ECO:0000313" key="3">
    <source>
        <dbReference type="Proteomes" id="UP000199236"/>
    </source>
</evidence>
<dbReference type="Proteomes" id="UP000199236">
    <property type="component" value="Unassembled WGS sequence"/>
</dbReference>
<reference evidence="2 3" key="1">
    <citation type="submission" date="2016-10" db="EMBL/GenBank/DDBJ databases">
        <authorList>
            <person name="de Groot N.N."/>
        </authorList>
    </citation>
    <scope>NUCLEOTIDE SEQUENCE [LARGE SCALE GENOMIC DNA]</scope>
    <source>
        <strain evidence="2 3">CGMCC 1.9157</strain>
    </source>
</reference>
<dbReference type="AlphaFoldDB" id="A0A1I5EGT4"/>
<evidence type="ECO:0000313" key="2">
    <source>
        <dbReference type="EMBL" id="SFO10516.1"/>
    </source>
</evidence>
<sequence length="262" mass="29304">MTVSRCKDIFLSGAETFKSRAAQPSGLIAMVMLGTLSMGLSACSGISSSTYGTGETHERELLDDVTGLLGALPNDKKRQTIDYSARAGLVLPPEGAPLPTPDDGKRLPAYAQADWPQDPDKLREIYNERMENMSDEERAQLLEAIRRLPPEQRDSIIKNNTASANFARQIKEPDYSKGPVSPAELKEYDRQVKERLALIRAQKHGEKGKRTYLTQPPERFTDVTPEVASQMEQLKQQENSGKKKRFFSRIWPFGKKDSDSDS</sequence>
<accession>A0A1I5EGT4</accession>